<reference evidence="9" key="1">
    <citation type="submission" date="2016-04" db="EMBL/GenBank/DDBJ databases">
        <authorList>
            <person name="Evans L.H."/>
            <person name="Alamgir A."/>
            <person name="Owens N."/>
            <person name="Weber N.D."/>
            <person name="Virtaneva K."/>
            <person name="Barbian K."/>
            <person name="Babar A."/>
            <person name="Rosenke K."/>
        </authorList>
    </citation>
    <scope>NUCLEOTIDE SEQUENCE</scope>
    <source>
        <strain evidence="9">86</strain>
    </source>
</reference>
<keyword evidence="3 7" id="KW-0812">Transmembrane</keyword>
<evidence type="ECO:0000256" key="1">
    <source>
        <dbReference type="ARBA" id="ARBA00004651"/>
    </source>
</evidence>
<dbReference type="SUPFAM" id="SSF109755">
    <property type="entry name" value="PhoU-like"/>
    <property type="match status" value="1"/>
</dbReference>
<dbReference type="InterPro" id="IPR026022">
    <property type="entry name" value="PhoU_dom"/>
</dbReference>
<feature type="transmembrane region" description="Helical" evidence="7">
    <location>
        <begin position="50"/>
        <end position="74"/>
    </location>
</feature>
<keyword evidence="2" id="KW-1003">Cell membrane</keyword>
<keyword evidence="4 7" id="KW-1133">Transmembrane helix</keyword>
<dbReference type="AlphaFoldDB" id="A0A212KCL5"/>
<dbReference type="NCBIfam" id="TIGR00704">
    <property type="entry name" value="NaPi_cotrn_rel"/>
    <property type="match status" value="1"/>
</dbReference>
<dbReference type="GO" id="GO:0005436">
    <property type="term" value="F:sodium:phosphate symporter activity"/>
    <property type="evidence" value="ECO:0007669"/>
    <property type="project" value="InterPro"/>
</dbReference>
<keyword evidence="5 7" id="KW-0472">Membrane</keyword>
<accession>A0A212KCL5</accession>
<evidence type="ECO:0000256" key="5">
    <source>
        <dbReference type="ARBA" id="ARBA00023136"/>
    </source>
</evidence>
<dbReference type="Pfam" id="PF02690">
    <property type="entry name" value="Na_Pi_cotrans"/>
    <property type="match status" value="2"/>
</dbReference>
<gene>
    <name evidence="9" type="ORF">KL86DPRO_50145</name>
</gene>
<dbReference type="InterPro" id="IPR004633">
    <property type="entry name" value="NaPi_cotrn-rel/YqeW-like"/>
</dbReference>
<comment type="subcellular location">
    <subcellularLocation>
        <location evidence="1">Cell membrane</location>
        <topology evidence="1">Multi-pass membrane protein</topology>
    </subcellularLocation>
</comment>
<feature type="coiled-coil region" evidence="6">
    <location>
        <begin position="466"/>
        <end position="493"/>
    </location>
</feature>
<dbReference type="NCBIfam" id="NF037997">
    <property type="entry name" value="Na_Pi_symport"/>
    <property type="match status" value="1"/>
</dbReference>
<feature type="transmembrane region" description="Helical" evidence="7">
    <location>
        <begin position="109"/>
        <end position="126"/>
    </location>
</feature>
<proteinExistence type="predicted"/>
<feature type="transmembrane region" description="Helical" evidence="7">
    <location>
        <begin position="132"/>
        <end position="156"/>
    </location>
</feature>
<feature type="transmembrane region" description="Helical" evidence="7">
    <location>
        <begin position="168"/>
        <end position="195"/>
    </location>
</feature>
<keyword evidence="6" id="KW-0175">Coiled coil</keyword>
<feature type="transmembrane region" description="Helical" evidence="7">
    <location>
        <begin position="207"/>
        <end position="230"/>
    </location>
</feature>
<evidence type="ECO:0000256" key="3">
    <source>
        <dbReference type="ARBA" id="ARBA00022692"/>
    </source>
</evidence>
<dbReference type="Gene3D" id="1.20.58.220">
    <property type="entry name" value="Phosphate transport system protein phou homolog 2, domain 2"/>
    <property type="match status" value="1"/>
</dbReference>
<feature type="domain" description="PhoU" evidence="8">
    <location>
        <begin position="445"/>
        <end position="526"/>
    </location>
</feature>
<dbReference type="EMBL" id="FLUQ01000005">
    <property type="protein sequence ID" value="SBW09358.1"/>
    <property type="molecule type" value="Genomic_DNA"/>
</dbReference>
<dbReference type="InterPro" id="IPR003841">
    <property type="entry name" value="Na/Pi_transpt"/>
</dbReference>
<dbReference type="Pfam" id="PF01895">
    <property type="entry name" value="PhoU"/>
    <property type="match status" value="2"/>
</dbReference>
<name>A0A212KCL5_9DELT</name>
<evidence type="ECO:0000256" key="2">
    <source>
        <dbReference type="ARBA" id="ARBA00022475"/>
    </source>
</evidence>
<dbReference type="PANTHER" id="PTHR10010">
    <property type="entry name" value="SOLUTE CARRIER FAMILY 34 SODIUM PHOSPHATE , MEMBER 2-RELATED"/>
    <property type="match status" value="1"/>
</dbReference>
<dbReference type="InterPro" id="IPR038078">
    <property type="entry name" value="PhoU-like_sf"/>
</dbReference>
<evidence type="ECO:0000259" key="8">
    <source>
        <dbReference type="Pfam" id="PF01895"/>
    </source>
</evidence>
<protein>
    <submittedName>
        <fullName evidence="9">Na/Pi-cotransporter II-related protein</fullName>
    </submittedName>
</protein>
<feature type="transmembrane region" description="Helical" evidence="7">
    <location>
        <begin position="242"/>
        <end position="263"/>
    </location>
</feature>
<feature type="transmembrane region" description="Helical" evidence="7">
    <location>
        <begin position="6"/>
        <end position="30"/>
    </location>
</feature>
<dbReference type="GO" id="GO:0005886">
    <property type="term" value="C:plasma membrane"/>
    <property type="evidence" value="ECO:0007669"/>
    <property type="project" value="UniProtKB-SubCell"/>
</dbReference>
<dbReference type="GO" id="GO:0044341">
    <property type="term" value="P:sodium-dependent phosphate transport"/>
    <property type="evidence" value="ECO:0007669"/>
    <property type="project" value="InterPro"/>
</dbReference>
<sequence length="545" mass="59325">MSLTSFLQVFAGVGLFLYGIKLLSEALQFLAGDRMRQLIGTLTRTPMRGVFIGALVTILIQSSSGVTVMTVSFVNAGLMSLAQAIGVIMGANIGTTVTAQIIAFKIKDIALPFIGMGALVAVFGRSRNQRYFGNGMVGFGLIFLGMQTMEGAMYFLRDHKDLFLTLSYHPLLGVLAGTVITMLVQSSAATIGLTMAMASQGLLSLDAAIPIILGDNIGTTITAVIAAMGTNRSAQQAAAAHVLFNVIGVLLFMLGLPLFKMAVAHTATDIGRQLANAHTMFNMVNTVLFLPFVRPFAKLVARIIPAPPPPASYDPIYLDRKLINVSTAAAVGAVKDELTHMGEITLAMSRLVRKAYKNYSEDMESRFANMEKGVNNLNKAISKYAAEIWQKRIPDSLSTELAGYVSAAGDFERIGDHYENLLELSAFKVSNSVSFTPQADIEFWDMYTTVDEAVMNAVGAVATDDMQQVNKVLNELEDAIDNKEREYRKNHIARINAQECDPERGVIFADVLSNLERIGDHTHNIVLVVRDFLEGDHRDRGPQKK</sequence>
<feature type="transmembrane region" description="Helical" evidence="7">
    <location>
        <begin position="80"/>
        <end position="102"/>
    </location>
</feature>
<organism evidence="9">
    <name type="scientific">uncultured delta proteobacterium</name>
    <dbReference type="NCBI Taxonomy" id="34034"/>
    <lineage>
        <taxon>Bacteria</taxon>
        <taxon>Deltaproteobacteria</taxon>
        <taxon>environmental samples</taxon>
    </lineage>
</organism>
<evidence type="ECO:0000313" key="9">
    <source>
        <dbReference type="EMBL" id="SBW09358.1"/>
    </source>
</evidence>
<evidence type="ECO:0000256" key="4">
    <source>
        <dbReference type="ARBA" id="ARBA00022989"/>
    </source>
</evidence>
<evidence type="ECO:0000256" key="7">
    <source>
        <dbReference type="SAM" id="Phobius"/>
    </source>
</evidence>
<dbReference type="PANTHER" id="PTHR10010:SF46">
    <property type="entry name" value="SODIUM-DEPENDENT PHOSPHATE TRANSPORT PROTEIN 2B"/>
    <property type="match status" value="1"/>
</dbReference>
<evidence type="ECO:0000256" key="6">
    <source>
        <dbReference type="SAM" id="Coils"/>
    </source>
</evidence>
<feature type="domain" description="PhoU" evidence="8">
    <location>
        <begin position="338"/>
        <end position="423"/>
    </location>
</feature>